<gene>
    <name evidence="3" type="primary">radC</name>
    <name evidence="3" type="ORF">plasmid_LIBA6289_00066</name>
</gene>
<dbReference type="GO" id="GO:0003697">
    <property type="term" value="F:single-stranded DNA binding"/>
    <property type="evidence" value="ECO:0007669"/>
    <property type="project" value="InterPro"/>
</dbReference>
<sequence>MKKYNEKDIEALKAKIEGHLKLVDKKVELHLNTKEEIENYLKFMAKFYDYSNGNRILIEKQFTGAEAVGSFKFWKEKGFAVKRGEKGVKILVPCFSKYLMYENGDTKNIKYASEEELEKVKRGEIKTKKKLCYYMEGNVFDISQTTAKTSDLPKIFPNRWLEGDISNYSLMYKGMENIAEKIGAKIVEPYEELGVAKGVTYGNKEIALNPRNSQLQNVKTLLHELAHAKLHGGKKHENYTTEEREFQAEMVAYTTCTYLGIDTSEYSLSYIKHWTKDTDIRHKKDLLKEVSDTVKEYIEILELTLEKERALTKANNKDKELHNNKEKENNIKDEGLKLENTYVKFTSSTAKEIEKGDSWEFNIANELIEMMEKKYSIDESKHEIKIKIYKNEKCKQLLSSELKFSIGDGKAKDLGEHISVAVKNGEMNIKETSLKENILNKFNSIIKTRQSNERLDRCM</sequence>
<dbReference type="Pfam" id="PF06114">
    <property type="entry name" value="Peptidase_M78"/>
    <property type="match status" value="1"/>
</dbReference>
<dbReference type="InterPro" id="IPR013610">
    <property type="entry name" value="ArdC_N"/>
</dbReference>
<dbReference type="Pfam" id="PF08401">
    <property type="entry name" value="ArdcN"/>
    <property type="match status" value="1"/>
</dbReference>
<organism evidence="3">
    <name type="scientific">Clostridioides difficile</name>
    <name type="common">Peptoclostridium difficile</name>
    <dbReference type="NCBI Taxonomy" id="1496"/>
    <lineage>
        <taxon>Bacteria</taxon>
        <taxon>Bacillati</taxon>
        <taxon>Bacillota</taxon>
        <taxon>Clostridia</taxon>
        <taxon>Peptostreptococcales</taxon>
        <taxon>Peptostreptococcaceae</taxon>
        <taxon>Clostridioides</taxon>
    </lineage>
</organism>
<proteinExistence type="predicted"/>
<reference evidence="3" key="1">
    <citation type="journal article" date="2018" name="Genome Biol. Evol.">
        <title>Two Groups of Cocirculating, Epidemic Clostridiodes difficile Strains Microdiversify through Different Mechanisms.</title>
        <authorList>
            <person name="Murillo T."/>
            <person name="Ramirez-Vargas G."/>
            <person name="Riedel T."/>
            <person name="Overmann J."/>
            <person name="Andersen J.M."/>
            <person name="Guzman-Verri C."/>
            <person name="Chaves-Olarte E."/>
            <person name="Rodriguez C."/>
        </authorList>
    </citation>
    <scope>NUCLEOTIDE SEQUENCE</scope>
    <source>
        <strain evidence="3">LIBA-6289</strain>
        <plasmid evidence="3">LIBA6289</plasmid>
    </source>
</reference>
<feature type="domain" description="IrrE N-terminal-like" evidence="1">
    <location>
        <begin position="196"/>
        <end position="254"/>
    </location>
</feature>
<protein>
    <submittedName>
        <fullName evidence="3">DNA repair protein</fullName>
    </submittedName>
</protein>
<geneLocation type="plasmid" evidence="3">
    <name>LIBA6289</name>
</geneLocation>
<dbReference type="AlphaFoldDB" id="A0A2R4NC91"/>
<keyword evidence="3" id="KW-0614">Plasmid</keyword>
<dbReference type="InterPro" id="IPR010359">
    <property type="entry name" value="IrrE_HExxH"/>
</dbReference>
<dbReference type="RefSeq" id="WP_172692603.1">
    <property type="nucleotide sequence ID" value="NZ_MF547664.1"/>
</dbReference>
<dbReference type="EMBL" id="MF547664">
    <property type="protein sequence ID" value="AVX33751.1"/>
    <property type="molecule type" value="Genomic_DNA"/>
</dbReference>
<evidence type="ECO:0000313" key="3">
    <source>
        <dbReference type="EMBL" id="AVX33751.1"/>
    </source>
</evidence>
<evidence type="ECO:0000259" key="1">
    <source>
        <dbReference type="Pfam" id="PF06114"/>
    </source>
</evidence>
<evidence type="ECO:0000259" key="2">
    <source>
        <dbReference type="Pfam" id="PF08401"/>
    </source>
</evidence>
<name>A0A2R4NC91_CLODI</name>
<feature type="domain" description="N-terminal" evidence="2">
    <location>
        <begin position="33"/>
        <end position="125"/>
    </location>
</feature>
<accession>A0A2R4NC91</accession>